<dbReference type="GO" id="GO:0006516">
    <property type="term" value="P:glycoprotein catabolic process"/>
    <property type="evidence" value="ECO:0007669"/>
    <property type="project" value="TreeGrafter"/>
</dbReference>
<dbReference type="InterPro" id="IPR050883">
    <property type="entry name" value="PNGase"/>
</dbReference>
<dbReference type="GO" id="GO:0005829">
    <property type="term" value="C:cytosol"/>
    <property type="evidence" value="ECO:0007669"/>
    <property type="project" value="TreeGrafter"/>
</dbReference>
<dbReference type="OrthoDB" id="409136at2759"/>
<dbReference type="FunCoup" id="A0A167RC14">
    <property type="interactions" value="115"/>
</dbReference>
<dbReference type="InterPro" id="IPR002931">
    <property type="entry name" value="Transglutaminase-like"/>
</dbReference>
<dbReference type="Proteomes" id="UP000077315">
    <property type="component" value="Unassembled WGS sequence"/>
</dbReference>
<dbReference type="SUPFAM" id="SSF54001">
    <property type="entry name" value="Cysteine proteinases"/>
    <property type="match status" value="1"/>
</dbReference>
<dbReference type="Pfam" id="PF18483">
    <property type="entry name" value="Lectin_L-type_dom"/>
    <property type="match status" value="1"/>
</dbReference>
<keyword evidence="3" id="KW-0862">Zinc</keyword>
<dbReference type="Gene3D" id="2.20.25.10">
    <property type="match status" value="1"/>
</dbReference>
<dbReference type="EMBL" id="KV440971">
    <property type="protein sequence ID" value="OAD81318.1"/>
    <property type="molecule type" value="Genomic_DNA"/>
</dbReference>
<name>A0A167RC14_PHYB8</name>
<dbReference type="VEuPathDB" id="FungiDB:PHYBLDRAFT_178891"/>
<evidence type="ECO:0000256" key="3">
    <source>
        <dbReference type="ARBA" id="ARBA00022833"/>
    </source>
</evidence>
<evidence type="ECO:0000256" key="1">
    <source>
        <dbReference type="ARBA" id="ARBA00009390"/>
    </source>
</evidence>
<dbReference type="Gene3D" id="2.60.120.200">
    <property type="match status" value="1"/>
</dbReference>
<sequence>MDSREIESISKRIATLWGEALKKRRLVFSGLEKSGQSNDLNVASQSGSSTGTTNPFLNVLWRRSQQSLVYNDSEIMELALEYIPLQTLYEKAEEAAEEIEDTTVDDELVRSMMHWFKTEFFSWVDQPPCDHCHGSTVGSGTDTPNRKERNDGANVVELYKCQNCRRTTRFPRYTSIPKLLETRRGRCGEWADCFTLCCRSIGAEARLVLDTTDHVWTEVYSEHHQRWIHCDPCEDAFDTPLVYSEGWNKKLAYCIAFSPKEVVDVTKRYTIKWDETLKRRTLTSEEDLAKCISDICAVRQKDLNNETLAILRERRDMEKKELEESIKRTHVDISQMSGRKSGSLEWRITRGEFDGGNAESANIMKPYLTDYKIQAEYPDFSTLDFLGTACPLLNDQSLESQNPAEKTIRLTQAIQSQCGGVFLKNTINLIDPRVKGLEIEFSLRITDAAGGPAYGGADGLALVIQAQKHALLGNGDSGMGYDGLRDSLAIEFDTYKNVDRYNDPSDNHISVHGRLPPNANSASHNHSLGHTSKIPALNDGKWIDVRARFMTEANIVEVSLKQNSQDYNVVLAVKNVEINEYLNHSSDIVIGFSAGTGGLVQNNDIKFTRVALYRS</sequence>
<dbReference type="PANTHER" id="PTHR12143">
    <property type="entry name" value="PEPTIDE N-GLYCANASE PNGASE -RELATED"/>
    <property type="match status" value="1"/>
</dbReference>
<comment type="similarity">
    <text evidence="1">Belongs to the transglutaminase-like superfamily. PNGase family.</text>
</comment>
<keyword evidence="2" id="KW-0479">Metal-binding</keyword>
<dbReference type="GO" id="GO:0000224">
    <property type="term" value="F:peptide-N4-(N-acetyl-beta-glucosaminyl)asparagine amidase activity"/>
    <property type="evidence" value="ECO:0007669"/>
    <property type="project" value="TreeGrafter"/>
</dbReference>
<dbReference type="CDD" id="cd01951">
    <property type="entry name" value="lectin_L-type"/>
    <property type="match status" value="1"/>
</dbReference>
<dbReference type="InParanoid" id="A0A167RC14"/>
<proteinExistence type="inferred from homology"/>
<dbReference type="STRING" id="763407.A0A167RC14"/>
<dbReference type="GO" id="GO:0046872">
    <property type="term" value="F:metal ion binding"/>
    <property type="evidence" value="ECO:0007669"/>
    <property type="project" value="UniProtKB-KW"/>
</dbReference>
<dbReference type="GO" id="GO:0005634">
    <property type="term" value="C:nucleus"/>
    <property type="evidence" value="ECO:0007669"/>
    <property type="project" value="TreeGrafter"/>
</dbReference>
<dbReference type="GeneID" id="28998963"/>
<evidence type="ECO:0000256" key="2">
    <source>
        <dbReference type="ARBA" id="ARBA00022723"/>
    </source>
</evidence>
<evidence type="ECO:0000259" key="4">
    <source>
        <dbReference type="SMART" id="SM00460"/>
    </source>
</evidence>
<feature type="domain" description="Transglutaminase-like" evidence="4">
    <location>
        <begin position="179"/>
        <end position="234"/>
    </location>
</feature>
<gene>
    <name evidence="5" type="ORF">PHYBLDRAFT_178891</name>
</gene>
<keyword evidence="6" id="KW-1185">Reference proteome</keyword>
<dbReference type="AlphaFoldDB" id="A0A167RC14"/>
<dbReference type="SMART" id="SM00460">
    <property type="entry name" value="TGc"/>
    <property type="match status" value="1"/>
</dbReference>
<evidence type="ECO:0000313" key="6">
    <source>
        <dbReference type="Proteomes" id="UP000077315"/>
    </source>
</evidence>
<dbReference type="Gene3D" id="3.10.620.30">
    <property type="match status" value="1"/>
</dbReference>
<dbReference type="FunFam" id="2.20.25.10:FF:000011">
    <property type="entry name" value="peptide-N(4)-(N-acetyl-beta- glucosaminyl)asparagine amidase"/>
    <property type="match status" value="1"/>
</dbReference>
<dbReference type="InterPro" id="IPR038765">
    <property type="entry name" value="Papain-like_cys_pep_sf"/>
</dbReference>
<organism evidence="5 6">
    <name type="scientific">Phycomyces blakesleeanus (strain ATCC 8743b / DSM 1359 / FGSC 10004 / NBRC 33097 / NRRL 1555)</name>
    <dbReference type="NCBI Taxonomy" id="763407"/>
    <lineage>
        <taxon>Eukaryota</taxon>
        <taxon>Fungi</taxon>
        <taxon>Fungi incertae sedis</taxon>
        <taxon>Mucoromycota</taxon>
        <taxon>Mucoromycotina</taxon>
        <taxon>Mucoromycetes</taxon>
        <taxon>Mucorales</taxon>
        <taxon>Phycomycetaceae</taxon>
        <taxon>Phycomyces</taxon>
    </lineage>
</organism>
<dbReference type="PANTHER" id="PTHR12143:SF19">
    <property type="entry name" value="PEPTIDE-N(4)-(N-ACETYL-BETA-GLUCOSAMINYL)ASPARAGINE AMIDASE"/>
    <property type="match status" value="1"/>
</dbReference>
<dbReference type="RefSeq" id="XP_018299358.1">
    <property type="nucleotide sequence ID" value="XM_018438057.1"/>
</dbReference>
<accession>A0A167RC14</accession>
<dbReference type="InterPro" id="IPR056573">
    <property type="entry name" value="Lectin_L-type_dom"/>
</dbReference>
<protein>
    <recommendedName>
        <fullName evidence="4">Transglutaminase-like domain-containing protein</fullName>
    </recommendedName>
</protein>
<dbReference type="InterPro" id="IPR013320">
    <property type="entry name" value="ConA-like_dom_sf"/>
</dbReference>
<evidence type="ECO:0000313" key="5">
    <source>
        <dbReference type="EMBL" id="OAD81318.1"/>
    </source>
</evidence>
<dbReference type="Pfam" id="PF01841">
    <property type="entry name" value="Transglut_core"/>
    <property type="match status" value="1"/>
</dbReference>
<reference evidence="6" key="1">
    <citation type="submission" date="2015-06" db="EMBL/GenBank/DDBJ databases">
        <title>Expansion of signal transduction pathways in fungi by whole-genome duplication.</title>
        <authorList>
            <consortium name="DOE Joint Genome Institute"/>
            <person name="Corrochano L.M."/>
            <person name="Kuo A."/>
            <person name="Marcet-Houben M."/>
            <person name="Polaino S."/>
            <person name="Salamov A."/>
            <person name="Villalobos J.M."/>
            <person name="Alvarez M.I."/>
            <person name="Avalos J."/>
            <person name="Benito E.P."/>
            <person name="Benoit I."/>
            <person name="Burger G."/>
            <person name="Camino L.P."/>
            <person name="Canovas D."/>
            <person name="Cerda-Olmedo E."/>
            <person name="Cheng J.-F."/>
            <person name="Dominguez A."/>
            <person name="Elias M."/>
            <person name="Eslava A.P."/>
            <person name="Glaser F."/>
            <person name="Grimwood J."/>
            <person name="Gutierrez G."/>
            <person name="Heitman J."/>
            <person name="Henrissat B."/>
            <person name="Iturriaga E.A."/>
            <person name="Lang B.F."/>
            <person name="Lavin J.L."/>
            <person name="Lee S."/>
            <person name="Li W."/>
            <person name="Lindquist E."/>
            <person name="Lopez-Garcia S."/>
            <person name="Luque E.M."/>
            <person name="Marcos A.T."/>
            <person name="Martin J."/>
            <person name="McCluskey K."/>
            <person name="Medina H.R."/>
            <person name="Miralles-Duran A."/>
            <person name="Miyazaki A."/>
            <person name="Munoz-Torres E."/>
            <person name="Oguiza J.A."/>
            <person name="Ohm R."/>
            <person name="Olmedo M."/>
            <person name="Orejas M."/>
            <person name="Ortiz-Castellanos L."/>
            <person name="Pisabarro A.G."/>
            <person name="Rodriguez-Romero J."/>
            <person name="Ruiz-Herrera J."/>
            <person name="Ruiz-Vazquez R."/>
            <person name="Sanz C."/>
            <person name="Schackwitz W."/>
            <person name="Schmutz J."/>
            <person name="Shahriari M."/>
            <person name="Shelest E."/>
            <person name="Silva-Franco F."/>
            <person name="Soanes D."/>
            <person name="Syed K."/>
            <person name="Tagua V.G."/>
            <person name="Talbot N.J."/>
            <person name="Thon M."/>
            <person name="De vries R.P."/>
            <person name="Wiebenga A."/>
            <person name="Yadav J.S."/>
            <person name="Braun E.L."/>
            <person name="Baker S."/>
            <person name="Garre V."/>
            <person name="Horwitz B."/>
            <person name="Torres-Martinez S."/>
            <person name="Idnurm A."/>
            <person name="Herrera-Estrella A."/>
            <person name="Gabaldon T."/>
            <person name="Grigoriev I.V."/>
        </authorList>
    </citation>
    <scope>NUCLEOTIDE SEQUENCE [LARGE SCALE GENOMIC DNA]</scope>
    <source>
        <strain evidence="6">NRRL 1555(-)</strain>
    </source>
</reference>
<dbReference type="SUPFAM" id="SSF49899">
    <property type="entry name" value="Concanavalin A-like lectins/glucanases"/>
    <property type="match status" value="1"/>
</dbReference>